<dbReference type="Pfam" id="PF00090">
    <property type="entry name" value="TSP_1"/>
    <property type="match status" value="1"/>
</dbReference>
<dbReference type="PANTHER" id="PTHR13723">
    <property type="entry name" value="ADAMTS A DISINTEGRIN AND METALLOPROTEASE WITH THROMBOSPONDIN MOTIFS PROTEASE"/>
    <property type="match status" value="1"/>
</dbReference>
<organism evidence="22 23">
    <name type="scientific">Astatotilapia calliptera</name>
    <name type="common">Eastern happy</name>
    <name type="synonym">Chromis callipterus</name>
    <dbReference type="NCBI Taxonomy" id="8154"/>
    <lineage>
        <taxon>Eukaryota</taxon>
        <taxon>Metazoa</taxon>
        <taxon>Chordata</taxon>
        <taxon>Craniata</taxon>
        <taxon>Vertebrata</taxon>
        <taxon>Euteleostomi</taxon>
        <taxon>Actinopterygii</taxon>
        <taxon>Neopterygii</taxon>
        <taxon>Teleostei</taxon>
        <taxon>Neoteleostei</taxon>
        <taxon>Acanthomorphata</taxon>
        <taxon>Ovalentaria</taxon>
        <taxon>Cichlomorphae</taxon>
        <taxon>Cichliformes</taxon>
        <taxon>Cichlidae</taxon>
        <taxon>African cichlids</taxon>
        <taxon>Pseudocrenilabrinae</taxon>
        <taxon>Haplochromini</taxon>
        <taxon>Astatotilapia</taxon>
    </lineage>
</organism>
<dbReference type="InterPro" id="IPR010909">
    <property type="entry name" value="PLAC"/>
</dbReference>
<evidence type="ECO:0000256" key="9">
    <source>
        <dbReference type="ARBA" id="ARBA00022801"/>
    </source>
</evidence>
<evidence type="ECO:0000256" key="17">
    <source>
        <dbReference type="PROSITE-ProRule" id="PRU00276"/>
    </source>
</evidence>
<evidence type="ECO:0000256" key="19">
    <source>
        <dbReference type="SAM" id="MobiDB-lite"/>
    </source>
</evidence>
<feature type="domain" description="PLAC" evidence="21">
    <location>
        <begin position="1604"/>
        <end position="1644"/>
    </location>
</feature>
<evidence type="ECO:0000256" key="2">
    <source>
        <dbReference type="ARBA" id="ARBA00022525"/>
    </source>
</evidence>
<feature type="domain" description="Peptidase M12B" evidence="20">
    <location>
        <begin position="267"/>
        <end position="477"/>
    </location>
</feature>
<evidence type="ECO:0000256" key="14">
    <source>
        <dbReference type="PIRSR" id="PIRSR613273-1"/>
    </source>
</evidence>
<reference evidence="22" key="1">
    <citation type="submission" date="2018-05" db="EMBL/GenBank/DDBJ databases">
        <authorList>
            <person name="Datahose"/>
        </authorList>
    </citation>
    <scope>NUCLEOTIDE SEQUENCE</scope>
</reference>
<dbReference type="PANTHER" id="PTHR13723:SF142">
    <property type="entry name" value="A DISINTEGRIN AND METALLOPROTEINASE WITH THROMBOSPONDIN MOTIFS 7"/>
    <property type="match status" value="1"/>
</dbReference>
<keyword evidence="18" id="KW-0175">Coiled coil</keyword>
<keyword evidence="4" id="KW-0645">Protease</keyword>
<dbReference type="Pfam" id="PF17771">
    <property type="entry name" value="ADAMTS_CR_2"/>
    <property type="match status" value="1"/>
</dbReference>
<feature type="coiled-coil region" evidence="18">
    <location>
        <begin position="230"/>
        <end position="257"/>
    </location>
</feature>
<keyword evidence="7" id="KW-0732">Signal</keyword>
<dbReference type="SUPFAM" id="SSF82895">
    <property type="entry name" value="TSP-1 type 1 repeat"/>
    <property type="match status" value="7"/>
</dbReference>
<feature type="binding site" evidence="15 17">
    <location>
        <position position="417"/>
    </location>
    <ligand>
        <name>Zn(2+)</name>
        <dbReference type="ChEBI" id="CHEBI:29105"/>
        <note>catalytic</note>
    </ligand>
</feature>
<dbReference type="SMART" id="SM00209">
    <property type="entry name" value="TSP1"/>
    <property type="match status" value="8"/>
</dbReference>
<dbReference type="InterPro" id="IPR002870">
    <property type="entry name" value="Peptidase_M12B_N"/>
</dbReference>
<evidence type="ECO:0000256" key="18">
    <source>
        <dbReference type="SAM" id="Coils"/>
    </source>
</evidence>
<evidence type="ECO:0008006" key="24">
    <source>
        <dbReference type="Google" id="ProtNLM"/>
    </source>
</evidence>
<keyword evidence="23" id="KW-1185">Reference proteome</keyword>
<feature type="binding site" evidence="15">
    <location>
        <position position="354"/>
    </location>
    <ligand>
        <name>Ca(2+)</name>
        <dbReference type="ChEBI" id="CHEBI:29108"/>
        <label>2</label>
    </ligand>
</feature>
<keyword evidence="12 16" id="KW-1015">Disulfide bond</keyword>
<keyword evidence="10 15" id="KW-0862">Zinc</keyword>
<keyword evidence="8" id="KW-0677">Repeat</keyword>
<evidence type="ECO:0000256" key="13">
    <source>
        <dbReference type="ARBA" id="ARBA00023180"/>
    </source>
</evidence>
<dbReference type="FunFam" id="2.20.100.10:FF:000006">
    <property type="entry name" value="A disintegrin and metalloproteinase with thrombospondin motifs 1"/>
    <property type="match status" value="1"/>
</dbReference>
<feature type="active site" evidence="14 17">
    <location>
        <position position="414"/>
    </location>
</feature>
<dbReference type="Gene3D" id="2.20.100.10">
    <property type="entry name" value="Thrombospondin type-1 (TSP1) repeat"/>
    <property type="match status" value="7"/>
</dbReference>
<feature type="region of interest" description="Disordered" evidence="19">
    <location>
        <begin position="1234"/>
        <end position="1256"/>
    </location>
</feature>
<comment type="caution">
    <text evidence="17">Lacks conserved residue(s) required for the propagation of feature annotation.</text>
</comment>
<feature type="disulfide bond" evidence="16">
    <location>
        <begin position="499"/>
        <end position="522"/>
    </location>
</feature>
<evidence type="ECO:0000256" key="4">
    <source>
        <dbReference type="ARBA" id="ARBA00022670"/>
    </source>
</evidence>
<dbReference type="InterPro" id="IPR013273">
    <property type="entry name" value="ADAMTS/ADAMTS-like"/>
</dbReference>
<dbReference type="Ensembl" id="ENSACLT00000050806.1">
    <property type="protein sequence ID" value="ENSACLP00000047655.1"/>
    <property type="gene ID" value="ENSACLG00000014158.2"/>
</dbReference>
<dbReference type="InterPro" id="IPR041645">
    <property type="entry name" value="ADAMTS_CR_2"/>
</dbReference>
<feature type="binding site" evidence="15">
    <location>
        <position position="270"/>
    </location>
    <ligand>
        <name>Ca(2+)</name>
        <dbReference type="ChEBI" id="CHEBI:29108"/>
        <label>1</label>
    </ligand>
</feature>
<comment type="cofactor">
    <cofactor evidence="15">
        <name>Zn(2+)</name>
        <dbReference type="ChEBI" id="CHEBI:29105"/>
    </cofactor>
    <text evidence="15">Binds 1 zinc ion per subunit.</text>
</comment>
<sequence length="1651" mass="184848">MAQDFWNDVVWTNEIKWRFGPNAQRHTWRKLISCDLITSLLPITAFTERFQDDFPLYEVVHPTRLDAKGHFLSNFLSHHARRLQRREASVEPAGLDRIFYQFWHGGHNLHFNLTLNPHLLAPGFMTERRFGGLKGARIKPAGSSHCHFLGEVWDDAIVKGSAAISTCDGLTGLFKLSDEEFFIQPLETSSDETSAPQAHAIYKRHVSPPSWSPVIQPISGKRPFNGTCGIKDYHQSFKDIERQRERWERRQQRRRRRIRQRSVSKEKWVETLVVADPKMVDYHGSKAVESYILAVMNIVAGLYRDASIGNAINIVVVRLILLEKDEDDLKITHHADNSLNSFCKWQKKLNMKGDEHPLHHDVAVLLTRKDICASVNTPCETLGLSHVAGMCQPHRSCSISEDTGLPLAFTVAHELGHNFGIQHDGSGNDCEPVGKRPFVMSPQLLYGTSLPRWSRCSRQYITRFLDRGWGWCLDDAPVKDRLSLSTVLPGVLYSAVHQCRLQYGSGSLLCDDMDNVCSTLWCTVGTTCHSKLDGAVDGTSCGEDKWCFGGQCVAVGYYPEIINGGWASWSPWSACSRTCGVGVQSAERECDNPVPRYRGKYCLGERQRYKICNTTPCLHHLPTFRDIQCSHFNSQPYKGKFYKWEAVINTVNPCELHCRPLNENFSEKMRDAVIDGTPCYEGNKKRDICINSICKNIGCDYVIDSTAVEDRCGVCNGNGSTCTTVRKTFEESEGLGYVDIGLIPEGAWDIHIEELGAAGNFLALRSDNPSKYFLNGGWTIQWNGEYKAAGTVFTYERTGQLENLTSPGPTTELLWIQLLFQEANPGVRYEYTISQNVSEKNNTPLSVFYWKYGSWTECSVTCGTGVQRQIIHCVEKTTGIVEEHFCDHLTRLDHNQTSCNKDPCPAIWWVGEWQKCSASCGSSGQTKRTVLCIQALSAEEQKALEPSNCEHIPKPESLSSCNTHIPCPADWTTGSWSKCSLSCGSGVRHRNVTCSRNTGVDCDPQKKPLAVSTCYIQECPQIVDNFGGFDWSGSGWSSKEVLNEINPIPEVKPPAKYSTTREQPRVHNDLNDIVEGDFHYHNNIENTDHSQDNYVPVDDFYYDYNFINFHEDLSDDFESNGNISVSHGLSVSQEVEPTHSVKEDAHIEIAATPTATSVLQTNSENLDDYLSEDFLLPVSTTHSPLLSTTQQSKPAAEKHETTIQIKTEFPLDENTAEIPQTNFDTLYATTENYSRDTDRDLSTTSLPASEKSIPPPVSSLLISGNQEASTSLTGTAIIPPTQFSPADFPTHMMKPIPSKPEFTKTTGTYPTSQAPLFDVVNYDYNEIAFPPVVRSGINSDPGSSYQVSTNSGATPQHSTTSLFLCVLVFFVHPASNCAAQNDSNMSYYVYEQCSTTCGLGAIWRTLTCSTGSQSDCDPAKRPAPAQRCYLRPCSTWKIGEWSKCSKNCEGGIKLREVQCFDLRDQRPLRPFHCRAMSSRPQTTMPCNLQPCLEWYTSSWGQCSEVCGGGQQQRIVTCPEEDQCDRDHEPSTIQSCNSHPCAQWLTGSWGQCSTSCGVGVQHRLIKCVDTRAETDGEVDQAQCHHEPPPESTRKCNTQECESVQPGTVCLHDRLTFRFCQTLRWLGRCHLPNVQAQCCKSCSQHSHFSSPRS</sequence>
<evidence type="ECO:0000256" key="1">
    <source>
        <dbReference type="ARBA" id="ARBA00004498"/>
    </source>
</evidence>
<feature type="disulfide bond" evidence="16">
    <location>
        <begin position="372"/>
        <end position="379"/>
    </location>
</feature>
<dbReference type="PROSITE" id="PS50215">
    <property type="entry name" value="ADAM_MEPRO"/>
    <property type="match status" value="1"/>
</dbReference>
<keyword evidence="6 15" id="KW-0479">Metal-binding</keyword>
<keyword evidence="2" id="KW-0964">Secreted</keyword>
<keyword evidence="11" id="KW-0482">Metalloprotease</keyword>
<evidence type="ECO:0000256" key="5">
    <source>
        <dbReference type="ARBA" id="ARBA00022685"/>
    </source>
</evidence>
<evidence type="ECO:0000259" key="21">
    <source>
        <dbReference type="PROSITE" id="PS50900"/>
    </source>
</evidence>
<comment type="subcellular location">
    <subcellularLocation>
        <location evidence="1">Secreted</location>
        <location evidence="1">Extracellular space</location>
        <location evidence="1">Extracellular matrix</location>
    </subcellularLocation>
</comment>
<dbReference type="GO" id="GO:0004222">
    <property type="term" value="F:metalloendopeptidase activity"/>
    <property type="evidence" value="ECO:0007669"/>
    <property type="project" value="InterPro"/>
</dbReference>
<evidence type="ECO:0000256" key="12">
    <source>
        <dbReference type="ARBA" id="ARBA00023157"/>
    </source>
</evidence>
<keyword evidence="3" id="KW-0272">Extracellular matrix</keyword>
<evidence type="ECO:0000256" key="10">
    <source>
        <dbReference type="ARBA" id="ARBA00022833"/>
    </source>
</evidence>
<dbReference type="InterPro" id="IPR010294">
    <property type="entry name" value="ADAMTS_spacer1"/>
</dbReference>
<dbReference type="Pfam" id="PF05986">
    <property type="entry name" value="ADAMTS_spacer1"/>
    <property type="match status" value="1"/>
</dbReference>
<dbReference type="PRINTS" id="PR01857">
    <property type="entry name" value="ADAMTSFAMILY"/>
</dbReference>
<keyword evidence="15" id="KW-0106">Calcium</keyword>
<dbReference type="FunFam" id="3.40.390.10:FF:000001">
    <property type="entry name" value="A disintegrin and metalloproteinase with thrombospondin motifs 1"/>
    <property type="match status" value="1"/>
</dbReference>
<dbReference type="InterPro" id="IPR050439">
    <property type="entry name" value="ADAMTS_ADAMTS-like"/>
</dbReference>
<dbReference type="InterPro" id="IPR036383">
    <property type="entry name" value="TSP1_rpt_sf"/>
</dbReference>
<gene>
    <name evidence="22" type="primary">ADAMTS7</name>
</gene>
<feature type="disulfide bond" evidence="16">
    <location>
        <begin position="575"/>
        <end position="612"/>
    </location>
</feature>
<feature type="disulfide bond" evidence="16">
    <location>
        <begin position="541"/>
        <end position="552"/>
    </location>
</feature>
<evidence type="ECO:0000256" key="7">
    <source>
        <dbReference type="ARBA" id="ARBA00022729"/>
    </source>
</evidence>
<feature type="disulfide bond" evidence="16">
    <location>
        <begin position="510"/>
        <end position="528"/>
    </location>
</feature>
<dbReference type="SUPFAM" id="SSF55486">
    <property type="entry name" value="Metalloproteases ('zincins'), catalytic domain"/>
    <property type="match status" value="1"/>
</dbReference>
<evidence type="ECO:0000256" key="15">
    <source>
        <dbReference type="PIRSR" id="PIRSR613273-2"/>
    </source>
</evidence>
<dbReference type="GeneTree" id="ENSGT00940000159819"/>
<dbReference type="Pfam" id="PF19236">
    <property type="entry name" value="ADAMTS_CR_3"/>
    <property type="match status" value="1"/>
</dbReference>
<dbReference type="GO" id="GO:0030198">
    <property type="term" value="P:extracellular matrix organization"/>
    <property type="evidence" value="ECO:0007669"/>
    <property type="project" value="InterPro"/>
</dbReference>
<dbReference type="GO" id="GO:0031012">
    <property type="term" value="C:extracellular matrix"/>
    <property type="evidence" value="ECO:0007669"/>
    <property type="project" value="TreeGrafter"/>
</dbReference>
<feature type="binding site" evidence="15">
    <location>
        <position position="475"/>
    </location>
    <ligand>
        <name>Ca(2+)</name>
        <dbReference type="ChEBI" id="CHEBI:29108"/>
        <label>1</label>
    </ligand>
</feature>
<dbReference type="InterPro" id="IPR045371">
    <property type="entry name" value="ADAMTS_CR_3"/>
</dbReference>
<feature type="disulfide bond" evidence="16">
    <location>
        <begin position="590"/>
        <end position="602"/>
    </location>
</feature>
<feature type="binding site" evidence="15 17">
    <location>
        <position position="413"/>
    </location>
    <ligand>
        <name>Zn(2+)</name>
        <dbReference type="ChEBI" id="CHEBI:29105"/>
        <note>catalytic</note>
    </ligand>
</feature>
<feature type="disulfide bond" evidence="16">
    <location>
        <begin position="517"/>
        <end position="547"/>
    </location>
</feature>
<evidence type="ECO:0000256" key="8">
    <source>
        <dbReference type="ARBA" id="ARBA00022737"/>
    </source>
</evidence>
<reference evidence="22" key="3">
    <citation type="submission" date="2025-09" db="UniProtKB">
        <authorList>
            <consortium name="Ensembl"/>
        </authorList>
    </citation>
    <scope>IDENTIFICATION</scope>
</reference>
<feature type="binding site" evidence="15">
    <location>
        <position position="270"/>
    </location>
    <ligand>
        <name>Ca(2+)</name>
        <dbReference type="ChEBI" id="CHEBI:29108"/>
        <label>2</label>
    </ligand>
</feature>
<evidence type="ECO:0000256" key="3">
    <source>
        <dbReference type="ARBA" id="ARBA00022530"/>
    </source>
</evidence>
<dbReference type="Gene3D" id="2.60.120.830">
    <property type="match status" value="1"/>
</dbReference>
<keyword evidence="5" id="KW-0165">Cleavage on pair of basic residues</keyword>
<dbReference type="PROSITE" id="PS50092">
    <property type="entry name" value="TSP1"/>
    <property type="match status" value="7"/>
</dbReference>
<dbReference type="Pfam" id="PF01421">
    <property type="entry name" value="Reprolysin"/>
    <property type="match status" value="1"/>
</dbReference>
<feature type="disulfide bond" evidence="16">
    <location>
        <begin position="343"/>
        <end position="397"/>
    </location>
</feature>
<dbReference type="GO" id="GO:0006508">
    <property type="term" value="P:proteolysis"/>
    <property type="evidence" value="ECO:0007669"/>
    <property type="project" value="UniProtKB-KW"/>
</dbReference>
<dbReference type="Proteomes" id="UP000265100">
    <property type="component" value="Chromosome 1"/>
</dbReference>
<evidence type="ECO:0000256" key="16">
    <source>
        <dbReference type="PIRSR" id="PIRSR613273-3"/>
    </source>
</evidence>
<dbReference type="FunFam" id="2.60.120.830:FF:000001">
    <property type="entry name" value="A disintegrin and metalloproteinase with thrombospondin motifs 1"/>
    <property type="match status" value="1"/>
</dbReference>
<accession>A0AAX7SUZ8</accession>
<dbReference type="Gene3D" id="3.40.1620.60">
    <property type="match status" value="1"/>
</dbReference>
<dbReference type="InterPro" id="IPR000884">
    <property type="entry name" value="TSP1_rpt"/>
</dbReference>
<dbReference type="Gene3D" id="3.40.390.10">
    <property type="entry name" value="Collagenase (Catalytic Domain)"/>
    <property type="match status" value="1"/>
</dbReference>
<feature type="binding site" evidence="15">
    <location>
        <position position="354"/>
    </location>
    <ligand>
        <name>Ca(2+)</name>
        <dbReference type="ChEBI" id="CHEBI:29108"/>
        <label>1</label>
    </ligand>
</feature>
<name>A0AAX7SUZ8_ASTCA</name>
<evidence type="ECO:0000256" key="11">
    <source>
        <dbReference type="ARBA" id="ARBA00023049"/>
    </source>
</evidence>
<feature type="disulfide bond" evidence="16">
    <location>
        <begin position="391"/>
        <end position="472"/>
    </location>
</feature>
<feature type="binding site" evidence="15">
    <location>
        <position position="475"/>
    </location>
    <ligand>
        <name>Ca(2+)</name>
        <dbReference type="ChEBI" id="CHEBI:29108"/>
        <label>2</label>
    </ligand>
</feature>
<dbReference type="CDD" id="cd04273">
    <property type="entry name" value="ZnMc_ADAMTS_like"/>
    <property type="match status" value="1"/>
</dbReference>
<feature type="disulfide bond" evidence="16">
    <location>
        <begin position="430"/>
        <end position="456"/>
    </location>
</feature>
<dbReference type="InterPro" id="IPR024079">
    <property type="entry name" value="MetalloPept_cat_dom_sf"/>
</dbReference>
<dbReference type="Pfam" id="PF19030">
    <property type="entry name" value="TSP1_ADAMTS"/>
    <property type="match status" value="7"/>
</dbReference>
<evidence type="ECO:0000313" key="22">
    <source>
        <dbReference type="Ensembl" id="ENSACLP00000047655.1"/>
    </source>
</evidence>
<evidence type="ECO:0000256" key="6">
    <source>
        <dbReference type="ARBA" id="ARBA00022723"/>
    </source>
</evidence>
<feature type="binding site" evidence="15">
    <location>
        <position position="472"/>
    </location>
    <ligand>
        <name>Ca(2+)</name>
        <dbReference type="ChEBI" id="CHEBI:29108"/>
        <label>1</label>
    </ligand>
</feature>
<reference evidence="22" key="2">
    <citation type="submission" date="2025-08" db="UniProtKB">
        <authorList>
            <consortium name="Ensembl"/>
        </authorList>
    </citation>
    <scope>IDENTIFICATION</scope>
</reference>
<keyword evidence="13" id="KW-0325">Glycoprotein</keyword>
<evidence type="ECO:0000259" key="20">
    <source>
        <dbReference type="PROSITE" id="PS50215"/>
    </source>
</evidence>
<evidence type="ECO:0000313" key="23">
    <source>
        <dbReference type="Proteomes" id="UP000265100"/>
    </source>
</evidence>
<proteinExistence type="predicted"/>
<dbReference type="FunFam" id="2.20.100.10:FF:000005">
    <property type="entry name" value="ADAM metallopeptidase with thrombospondin type 1 motif 9"/>
    <property type="match status" value="3"/>
</dbReference>
<dbReference type="PROSITE" id="PS50900">
    <property type="entry name" value="PLAC"/>
    <property type="match status" value="1"/>
</dbReference>
<dbReference type="InterPro" id="IPR001590">
    <property type="entry name" value="Peptidase_M12B"/>
</dbReference>
<feature type="binding site" evidence="15">
    <location>
        <position position="361"/>
    </location>
    <ligand>
        <name>Ca(2+)</name>
        <dbReference type="ChEBI" id="CHEBI:29108"/>
        <label>1</label>
    </ligand>
</feature>
<protein>
    <recommendedName>
        <fullName evidence="24">ADAM metallopeptidase with thrombospondin type 1 motif 7</fullName>
    </recommendedName>
</protein>
<dbReference type="GO" id="GO:0046872">
    <property type="term" value="F:metal ion binding"/>
    <property type="evidence" value="ECO:0007669"/>
    <property type="project" value="UniProtKB-KW"/>
</dbReference>
<feature type="binding site" evidence="15 17">
    <location>
        <position position="423"/>
    </location>
    <ligand>
        <name>Zn(2+)</name>
        <dbReference type="ChEBI" id="CHEBI:29105"/>
        <note>catalytic</note>
    </ligand>
</feature>
<feature type="disulfide bond" evidence="16">
    <location>
        <begin position="579"/>
        <end position="617"/>
    </location>
</feature>
<keyword evidence="9" id="KW-0378">Hydrolase</keyword>
<dbReference type="Pfam" id="PF01562">
    <property type="entry name" value="Pep_M12B_propep"/>
    <property type="match status" value="1"/>
</dbReference>